<protein>
    <submittedName>
        <fullName evidence="4">TIGR01777 family protein</fullName>
    </submittedName>
</protein>
<accession>A0A6M3HS82</accession>
<dbReference type="Proteomes" id="UP000503320">
    <property type="component" value="Chromosome"/>
</dbReference>
<comment type="similarity">
    <text evidence="1">Belongs to the NAD(P)-dependent epimerase/dehydratase family. SDR39U1 subfamily.</text>
</comment>
<dbReference type="EMBL" id="CP038017">
    <property type="protein sequence ID" value="QIV94023.1"/>
    <property type="molecule type" value="Genomic_DNA"/>
</dbReference>
<evidence type="ECO:0000313" key="5">
    <source>
        <dbReference type="Proteomes" id="UP000503320"/>
    </source>
</evidence>
<gene>
    <name evidence="4" type="ORF">E3E15_01070</name>
</gene>
<sequence>MRILIAGGSGFVGTELSKYLSSMHELTLLTRTEKQTLGNYKHLITWQQLTENNIINYDIVINLCGYNIGQKRWSKKVKKKIISSRVGPTNKLIELIGNKNIWLINASAIGYYNFSKLPQDEDSHDRRYDKLNFGQEVVDQWEKCLVDSQLKRYTILRFGVVIGNGGVLEKIALPAKFGFLAIFGDGHNYMSWISAYDLSRAIQFIIANKLAAKETFNLTAPNACQHKLLAELLRKYLAKKYIIKIPTTIVKIMFGQMGKELLLSSQNIKPMKLGSLGFIFEDLEIQKAIERYI</sequence>
<evidence type="ECO:0000256" key="1">
    <source>
        <dbReference type="ARBA" id="ARBA00009353"/>
    </source>
</evidence>
<dbReference type="InterPro" id="IPR036291">
    <property type="entry name" value="NAD(P)-bd_dom_sf"/>
</dbReference>
<evidence type="ECO:0000259" key="3">
    <source>
        <dbReference type="Pfam" id="PF08338"/>
    </source>
</evidence>
<dbReference type="SUPFAM" id="SSF51735">
    <property type="entry name" value="NAD(P)-binding Rossmann-fold domains"/>
    <property type="match status" value="1"/>
</dbReference>
<dbReference type="InterPro" id="IPR013549">
    <property type="entry name" value="DUF1731"/>
</dbReference>
<dbReference type="InterPro" id="IPR010099">
    <property type="entry name" value="SDR39U1"/>
</dbReference>
<dbReference type="Pfam" id="PF08338">
    <property type="entry name" value="DUF1731"/>
    <property type="match status" value="1"/>
</dbReference>
<dbReference type="Pfam" id="PF01370">
    <property type="entry name" value="Epimerase"/>
    <property type="match status" value="1"/>
</dbReference>
<keyword evidence="5" id="KW-1185">Reference proteome</keyword>
<dbReference type="NCBIfam" id="TIGR01777">
    <property type="entry name" value="yfcH"/>
    <property type="match status" value="1"/>
</dbReference>
<feature type="domain" description="DUF1731" evidence="3">
    <location>
        <begin position="245"/>
        <end position="290"/>
    </location>
</feature>
<name>A0A6M3HS82_9GAMM</name>
<organism evidence="4 5">
    <name type="scientific">Allofrancisella frigidaquae</name>
    <dbReference type="NCBI Taxonomy" id="1085644"/>
    <lineage>
        <taxon>Bacteria</taxon>
        <taxon>Pseudomonadati</taxon>
        <taxon>Pseudomonadota</taxon>
        <taxon>Gammaproteobacteria</taxon>
        <taxon>Thiotrichales</taxon>
        <taxon>Francisellaceae</taxon>
        <taxon>Allofrancisella</taxon>
    </lineage>
</organism>
<evidence type="ECO:0000313" key="4">
    <source>
        <dbReference type="EMBL" id="QIV94023.1"/>
    </source>
</evidence>
<dbReference type="InterPro" id="IPR001509">
    <property type="entry name" value="Epimerase_deHydtase"/>
</dbReference>
<dbReference type="PANTHER" id="PTHR11092">
    <property type="entry name" value="SUGAR NUCLEOTIDE EPIMERASE RELATED"/>
    <property type="match status" value="1"/>
</dbReference>
<proteinExistence type="inferred from homology"/>
<dbReference type="AlphaFoldDB" id="A0A6M3HS82"/>
<dbReference type="Gene3D" id="3.40.50.720">
    <property type="entry name" value="NAD(P)-binding Rossmann-like Domain"/>
    <property type="match status" value="1"/>
</dbReference>
<feature type="domain" description="NAD-dependent epimerase/dehydratase" evidence="2">
    <location>
        <begin position="3"/>
        <end position="218"/>
    </location>
</feature>
<dbReference type="KEGG" id="afri:E3E15_01070"/>
<reference evidence="4 5" key="1">
    <citation type="submission" date="2019-03" db="EMBL/GenBank/DDBJ databases">
        <title>Complete Genome Sequence of Allofrancisella frigidaquae Strain SYSU 10HL1970 Isolated from Water-Cooling Systems in China.</title>
        <authorList>
            <person name="Ohrman C."/>
            <person name="Uneklint I."/>
            <person name="Sjodin A."/>
        </authorList>
    </citation>
    <scope>NUCLEOTIDE SEQUENCE [LARGE SCALE GENOMIC DNA]</scope>
    <source>
        <strain evidence="4 5">SYSU 10HL1970</strain>
    </source>
</reference>
<dbReference type="PANTHER" id="PTHR11092:SF0">
    <property type="entry name" value="EPIMERASE FAMILY PROTEIN SDR39U1"/>
    <property type="match status" value="1"/>
</dbReference>
<evidence type="ECO:0000259" key="2">
    <source>
        <dbReference type="Pfam" id="PF01370"/>
    </source>
</evidence>
<dbReference type="RefSeq" id="WP_172106271.1">
    <property type="nucleotide sequence ID" value="NZ_CP038017.1"/>
</dbReference>